<evidence type="ECO:0000313" key="1">
    <source>
        <dbReference type="EMBL" id="KHN71444.1"/>
    </source>
</evidence>
<organism evidence="1 2">
    <name type="scientific">Toxocara canis</name>
    <name type="common">Canine roundworm</name>
    <dbReference type="NCBI Taxonomy" id="6265"/>
    <lineage>
        <taxon>Eukaryota</taxon>
        <taxon>Metazoa</taxon>
        <taxon>Ecdysozoa</taxon>
        <taxon>Nematoda</taxon>
        <taxon>Chromadorea</taxon>
        <taxon>Rhabditida</taxon>
        <taxon>Spirurina</taxon>
        <taxon>Ascaridomorpha</taxon>
        <taxon>Ascaridoidea</taxon>
        <taxon>Toxocaridae</taxon>
        <taxon>Toxocara</taxon>
    </lineage>
</organism>
<gene>
    <name evidence="1" type="ORF">Tcan_02263</name>
</gene>
<proteinExistence type="predicted"/>
<comment type="caution">
    <text evidence="1">The sequence shown here is derived from an EMBL/GenBank/DDBJ whole genome shotgun (WGS) entry which is preliminary data.</text>
</comment>
<name>A0A0B2UQD0_TOXCA</name>
<dbReference type="AlphaFoldDB" id="A0A0B2UQD0"/>
<protein>
    <submittedName>
        <fullName evidence="1">Uncharacterized protein</fullName>
    </submittedName>
</protein>
<accession>A0A0B2UQD0</accession>
<reference evidence="1 2" key="1">
    <citation type="submission" date="2014-11" db="EMBL/GenBank/DDBJ databases">
        <title>Genetic blueprint of the zoonotic pathogen Toxocara canis.</title>
        <authorList>
            <person name="Zhu X.-Q."/>
            <person name="Korhonen P.K."/>
            <person name="Cai H."/>
            <person name="Young N.D."/>
            <person name="Nejsum P."/>
            <person name="von Samson-Himmelstjerna G."/>
            <person name="Boag P.R."/>
            <person name="Tan P."/>
            <person name="Li Q."/>
            <person name="Min J."/>
            <person name="Yang Y."/>
            <person name="Wang X."/>
            <person name="Fang X."/>
            <person name="Hall R.S."/>
            <person name="Hofmann A."/>
            <person name="Sternberg P.W."/>
            <person name="Jex A.R."/>
            <person name="Gasser R.B."/>
        </authorList>
    </citation>
    <scope>NUCLEOTIDE SEQUENCE [LARGE SCALE GENOMIC DNA]</scope>
    <source>
        <strain evidence="1">PN_DK_2014</strain>
    </source>
</reference>
<dbReference type="EMBL" id="JPKZ01022209">
    <property type="protein sequence ID" value="KHN71444.1"/>
    <property type="molecule type" value="Genomic_DNA"/>
</dbReference>
<keyword evidence="2" id="KW-1185">Reference proteome</keyword>
<evidence type="ECO:0000313" key="2">
    <source>
        <dbReference type="Proteomes" id="UP000031036"/>
    </source>
</evidence>
<dbReference type="Proteomes" id="UP000031036">
    <property type="component" value="Unassembled WGS sequence"/>
</dbReference>
<sequence length="101" mass="11349">MAEEFRGSNEFEAWVEAINYVAVEFLFPVSGTAVIRTTLSHVPLLPAVARLRRKRARDALGTCAADEGTTACERNRALLEDFYKESFLYQEVRANYSNLGS</sequence>